<reference evidence="5" key="1">
    <citation type="submission" date="2016-06" db="EMBL/GenBank/DDBJ databases">
        <authorList>
            <person name="Nascimento L."/>
            <person name="Pereira R.V."/>
            <person name="Martins L.F."/>
            <person name="Quaggio R.B."/>
            <person name="Silva A.M."/>
            <person name="Setubal J.C."/>
        </authorList>
    </citation>
    <scope>NUCLEOTIDE SEQUENCE [LARGE SCALE GENOMIC DNA]</scope>
</reference>
<gene>
    <name evidence="4" type="ORF">BAA01_14710</name>
</gene>
<dbReference type="PROSITE" id="PS51746">
    <property type="entry name" value="PPM_2"/>
    <property type="match status" value="1"/>
</dbReference>
<protein>
    <submittedName>
        <fullName evidence="4">Stage II sporulation protein E</fullName>
    </submittedName>
</protein>
<feature type="transmembrane region" description="Helical" evidence="2">
    <location>
        <begin position="95"/>
        <end position="112"/>
    </location>
</feature>
<evidence type="ECO:0000313" key="4">
    <source>
        <dbReference type="EMBL" id="OUM85294.1"/>
    </source>
</evidence>
<feature type="transmembrane region" description="Helical" evidence="2">
    <location>
        <begin position="162"/>
        <end position="181"/>
    </location>
</feature>
<dbReference type="SUPFAM" id="SSF81606">
    <property type="entry name" value="PP2C-like"/>
    <property type="match status" value="1"/>
</dbReference>
<dbReference type="SMART" id="SM00332">
    <property type="entry name" value="PP2Cc"/>
    <property type="match status" value="1"/>
</dbReference>
<accession>A0A1Y3PDN5</accession>
<feature type="transmembrane region" description="Helical" evidence="2">
    <location>
        <begin position="12"/>
        <end position="29"/>
    </location>
</feature>
<keyword evidence="2" id="KW-1133">Transmembrane helix</keyword>
<dbReference type="GO" id="GO:0004722">
    <property type="term" value="F:protein serine/threonine phosphatase activity"/>
    <property type="evidence" value="ECO:0007669"/>
    <property type="project" value="InterPro"/>
</dbReference>
<feature type="transmembrane region" description="Helical" evidence="2">
    <location>
        <begin position="193"/>
        <end position="222"/>
    </location>
</feature>
<proteinExistence type="predicted"/>
<dbReference type="NCBIfam" id="TIGR02865">
    <property type="entry name" value="spore_II_E"/>
    <property type="match status" value="1"/>
</dbReference>
<feature type="transmembrane region" description="Helical" evidence="2">
    <location>
        <begin position="132"/>
        <end position="150"/>
    </location>
</feature>
<dbReference type="InterPro" id="IPR014221">
    <property type="entry name" value="SpoII_E"/>
</dbReference>
<feature type="transmembrane region" description="Helical" evidence="2">
    <location>
        <begin position="36"/>
        <end position="59"/>
    </location>
</feature>
<dbReference type="PANTHER" id="PTHR43156">
    <property type="entry name" value="STAGE II SPORULATION PROTEIN E-RELATED"/>
    <property type="match status" value="1"/>
</dbReference>
<evidence type="ECO:0000256" key="2">
    <source>
        <dbReference type="SAM" id="Phobius"/>
    </source>
</evidence>
<dbReference type="InterPro" id="IPR001932">
    <property type="entry name" value="PPM-type_phosphatase-like_dom"/>
</dbReference>
<evidence type="ECO:0000313" key="5">
    <source>
        <dbReference type="Proteomes" id="UP000196475"/>
    </source>
</evidence>
<dbReference type="PANTHER" id="PTHR43156:SF2">
    <property type="entry name" value="STAGE II SPORULATION PROTEIN E"/>
    <property type="match status" value="1"/>
</dbReference>
<dbReference type="Pfam" id="PF19732">
    <property type="entry name" value="SpoIIE_N"/>
    <property type="match status" value="1"/>
</dbReference>
<dbReference type="AlphaFoldDB" id="A0A1Y3PDN5"/>
<keyword evidence="1" id="KW-0378">Hydrolase</keyword>
<dbReference type="Gene3D" id="3.60.40.10">
    <property type="entry name" value="PPM-type phosphatase domain"/>
    <property type="match status" value="1"/>
</dbReference>
<dbReference type="InterPro" id="IPR045768">
    <property type="entry name" value="SpoIIE_N"/>
</dbReference>
<dbReference type="Proteomes" id="UP000196475">
    <property type="component" value="Unassembled WGS sequence"/>
</dbReference>
<dbReference type="Pfam" id="PF07228">
    <property type="entry name" value="SpoIIE"/>
    <property type="match status" value="1"/>
</dbReference>
<keyword evidence="2" id="KW-0472">Membrane</keyword>
<dbReference type="EMBL" id="LZRT01000107">
    <property type="protein sequence ID" value="OUM85294.1"/>
    <property type="molecule type" value="Genomic_DNA"/>
</dbReference>
<feature type="domain" description="PPM-type phosphatase" evidence="3">
    <location>
        <begin position="560"/>
        <end position="770"/>
    </location>
</feature>
<organism evidence="4 5">
    <name type="scientific">Bacillus thermozeamaize</name>
    <dbReference type="NCBI Taxonomy" id="230954"/>
    <lineage>
        <taxon>Bacteria</taxon>
        <taxon>Bacillati</taxon>
        <taxon>Bacillota</taxon>
        <taxon>Bacilli</taxon>
        <taxon>Bacillales</taxon>
        <taxon>Bacillaceae</taxon>
        <taxon>Bacillus</taxon>
    </lineage>
</organism>
<dbReference type="SMART" id="SM00331">
    <property type="entry name" value="PP2C_SIG"/>
    <property type="match status" value="1"/>
</dbReference>
<dbReference type="InterPro" id="IPR036457">
    <property type="entry name" value="PPM-type-like_dom_sf"/>
</dbReference>
<name>A0A1Y3PDN5_9BACI</name>
<sequence>MMVEVRRFFWDRLQIPALVAAFLFARAVMLEQFSPFAIPFFIVGFTLWHRLWPLLALAMLLGASTLDLERVTELVAGLAVFLILQMVWRSKQAGWFPLSLMAFVSVTCGGMVSHFVHGKLTLLEGLFTPVEGLLAVVLTILMLQTIPLLSKRKRQPLKQEEMICLVILLASVATGTMGWQIGDLSVTMILAQWLVAAFAFAAGGGLGAAVGVVTGLVIGLANGTMLEISMLAFAGLLGGMLKYGGRMSTAVGVFLGATILALSLEEPERLLHHMTETVAALCLFLLTPRPWMRNLSTRIPGTLDHLREEQQYVQRIREVTAERVRGFANVFERLSSIFLQDRIPRAKQEEHLMNEFMNDIVSRVCGACSQRKRCWGEQSYKSVQMMTDMLVQVESSGGQMVRIEPNWRQHCIKPDLLLRQMCGQYPLLQKDLAWRRQLADSRRLVADQLSGLADVMVRFAQDIEREAAEMSVQEQQIKDALEELGLSIRDVEVYSLEEGHVYIEVTQHSSFGKEECERLVAPMLSDLLGEPIAVRQREIVVDEDGYCTIPLVSAKRYEVKAGMASAAKGGGLISGDSYSVMEIGHRQVVVAISDGMGNGEKARQESRAAIELLQDLLRSGFDEQLAIQTINSVLRLRSTEEMYATIDLVMLDLFDAQAKFLKVGSTPTYIKRGKQVLTVSSENLPLGIVQDLQVESSSKQLRPGDLLILMTDGLFTVPEPVQDAERWMQRVIREIQSDDPQEFADLLLEYVVRQQDGEIPDDMTVIVAKIEQHMPEWATIPWPAGQKGWFHRPQVLHG</sequence>
<dbReference type="InterPro" id="IPR052016">
    <property type="entry name" value="Bact_Sigma-Reg"/>
</dbReference>
<comment type="caution">
    <text evidence="4">The sequence shown here is derived from an EMBL/GenBank/DDBJ whole genome shotgun (WGS) entry which is preliminary data.</text>
</comment>
<keyword evidence="2" id="KW-0812">Transmembrane</keyword>
<evidence type="ECO:0000259" key="3">
    <source>
        <dbReference type="PROSITE" id="PS51746"/>
    </source>
</evidence>
<evidence type="ECO:0000256" key="1">
    <source>
        <dbReference type="ARBA" id="ARBA00022801"/>
    </source>
</evidence>